<dbReference type="InterPro" id="IPR006671">
    <property type="entry name" value="Cyclin_N"/>
</dbReference>
<dbReference type="InterPro" id="IPR046965">
    <property type="entry name" value="Cyclin_A/B-like"/>
</dbReference>
<evidence type="ECO:0000313" key="9">
    <source>
        <dbReference type="Proteomes" id="UP000011083"/>
    </source>
</evidence>
<dbReference type="CDD" id="cd20506">
    <property type="entry name" value="CYCLIN_AtCycA-like_rpt2"/>
    <property type="match status" value="1"/>
</dbReference>
<accession>L8GGZ8</accession>
<dbReference type="GO" id="GO:0016538">
    <property type="term" value="F:cyclin-dependent protein serine/threonine kinase regulator activity"/>
    <property type="evidence" value="ECO:0007669"/>
    <property type="project" value="InterPro"/>
</dbReference>
<proteinExistence type="inferred from homology"/>
<dbReference type="OrthoDB" id="5590282at2759"/>
<feature type="domain" description="Cyclin-like" evidence="6">
    <location>
        <begin position="230"/>
        <end position="351"/>
    </location>
</feature>
<evidence type="ECO:0000256" key="1">
    <source>
        <dbReference type="ARBA" id="ARBA00022618"/>
    </source>
</evidence>
<keyword evidence="1" id="KW-0132">Cell division</keyword>
<dbReference type="InterPro" id="IPR039361">
    <property type="entry name" value="Cyclin"/>
</dbReference>
<feature type="compositionally biased region" description="Polar residues" evidence="5">
    <location>
        <begin position="44"/>
        <end position="58"/>
    </location>
</feature>
<dbReference type="Proteomes" id="UP000011083">
    <property type="component" value="Unassembled WGS sequence"/>
</dbReference>
<dbReference type="VEuPathDB" id="AmoebaDB:ACA1_374430"/>
<feature type="domain" description="Cyclin-like" evidence="6">
    <location>
        <begin position="364"/>
        <end position="447"/>
    </location>
</feature>
<name>L8GGZ8_ACACF</name>
<dbReference type="FunFam" id="1.10.472.10:FF:000001">
    <property type="entry name" value="G2/mitotic-specific cyclin"/>
    <property type="match status" value="1"/>
</dbReference>
<sequence>MFNHTFAAFASSAGAAKPAAQQPNTSTARLAKDFRTGEPRTALGNLTNKAASSSSGKTGNAVKKSKISSTQSLTSKVNPAPKPGQDDAPRRKSSLGRRKEPRLSVSAMEIESAGVNQSVDMGDLDPSHAVFVDEEEEVEREAEVEKGIKEEEVVEATIVVPVQKEKILLPMGCLNIDEVDENDPQWVTDYVHSIFEYLRENEVRLRLPHHNYMEVVQTNLTPAMRGILVDWLVEVAEEYELSSETLFLAVNYLDRFAATCPVDRRKFQLVGVACMLIASKYEGIFAPAVDEFVYISANTYSREEVPSNLEIRICPARIFSQIPTAAPITSERNDLTASPSQVLLMEVSILNALGFTLTAATAKVFLRRYLKAAGADLTLAFLASYLCEISLLEYNFLQYLPSMVAAASVFLSLRTLEREPWTPTLDFYTSYRLQDPTFQQCVRDLHQLQINAPKCNLQAIHEKYAHQRFQKVSKIAPPQVL</sequence>
<dbReference type="EMBL" id="KB008119">
    <property type="protein sequence ID" value="ELR12375.1"/>
    <property type="molecule type" value="Genomic_DNA"/>
</dbReference>
<dbReference type="GO" id="GO:0051301">
    <property type="term" value="P:cell division"/>
    <property type="evidence" value="ECO:0007669"/>
    <property type="project" value="UniProtKB-KW"/>
</dbReference>
<evidence type="ECO:0000313" key="8">
    <source>
        <dbReference type="EMBL" id="ELR12375.1"/>
    </source>
</evidence>
<dbReference type="InterPro" id="IPR013763">
    <property type="entry name" value="Cyclin-like_dom"/>
</dbReference>
<dbReference type="InterPro" id="IPR048258">
    <property type="entry name" value="Cyclins_cyclin-box"/>
</dbReference>
<evidence type="ECO:0000256" key="3">
    <source>
        <dbReference type="ARBA" id="ARBA00023306"/>
    </source>
</evidence>
<dbReference type="PANTHER" id="PTHR10177">
    <property type="entry name" value="CYCLINS"/>
    <property type="match status" value="1"/>
</dbReference>
<protein>
    <submittedName>
        <fullName evidence="8">Cyclin, Nterminal domain containing protein</fullName>
    </submittedName>
</protein>
<dbReference type="RefSeq" id="XP_004334388.1">
    <property type="nucleotide sequence ID" value="XM_004334340.1"/>
</dbReference>
<evidence type="ECO:0000259" key="7">
    <source>
        <dbReference type="SMART" id="SM01332"/>
    </source>
</evidence>
<evidence type="ECO:0000256" key="5">
    <source>
        <dbReference type="SAM" id="MobiDB-lite"/>
    </source>
</evidence>
<dbReference type="Pfam" id="PF02984">
    <property type="entry name" value="Cyclin_C"/>
    <property type="match status" value="1"/>
</dbReference>
<dbReference type="InterPro" id="IPR036915">
    <property type="entry name" value="Cyclin-like_sf"/>
</dbReference>
<evidence type="ECO:0000256" key="4">
    <source>
        <dbReference type="RuleBase" id="RU000383"/>
    </source>
</evidence>
<reference evidence="8 9" key="1">
    <citation type="journal article" date="2013" name="Genome Biol.">
        <title>Genome of Acanthamoeba castellanii highlights extensive lateral gene transfer and early evolution of tyrosine kinase signaling.</title>
        <authorList>
            <person name="Clarke M."/>
            <person name="Lohan A.J."/>
            <person name="Liu B."/>
            <person name="Lagkouvardos I."/>
            <person name="Roy S."/>
            <person name="Zafar N."/>
            <person name="Bertelli C."/>
            <person name="Schilde C."/>
            <person name="Kianianmomeni A."/>
            <person name="Burglin T.R."/>
            <person name="Frech C."/>
            <person name="Turcotte B."/>
            <person name="Kopec K.O."/>
            <person name="Synnott J.M."/>
            <person name="Choo C."/>
            <person name="Paponov I."/>
            <person name="Finkler A."/>
            <person name="Soon Heng Tan C."/>
            <person name="Hutchins A.P."/>
            <person name="Weinmeier T."/>
            <person name="Rattei T."/>
            <person name="Chu J.S."/>
            <person name="Gimenez G."/>
            <person name="Irimia M."/>
            <person name="Rigden D.J."/>
            <person name="Fitzpatrick D.A."/>
            <person name="Lorenzo-Morales J."/>
            <person name="Bateman A."/>
            <person name="Chiu C.H."/>
            <person name="Tang P."/>
            <person name="Hegemann P."/>
            <person name="Fromm H."/>
            <person name="Raoult D."/>
            <person name="Greub G."/>
            <person name="Miranda-Saavedra D."/>
            <person name="Chen N."/>
            <person name="Nash P."/>
            <person name="Ginger M.L."/>
            <person name="Horn M."/>
            <person name="Schaap P."/>
            <person name="Caler L."/>
            <person name="Loftus B."/>
        </authorList>
    </citation>
    <scope>NUCLEOTIDE SEQUENCE [LARGE SCALE GENOMIC DNA]</scope>
    <source>
        <strain evidence="8 9">Neff</strain>
    </source>
</reference>
<dbReference type="PROSITE" id="PS00292">
    <property type="entry name" value="CYCLINS"/>
    <property type="match status" value="1"/>
</dbReference>
<evidence type="ECO:0000256" key="2">
    <source>
        <dbReference type="ARBA" id="ARBA00023127"/>
    </source>
</evidence>
<keyword evidence="9" id="KW-1185">Reference proteome</keyword>
<organism evidence="8 9">
    <name type="scientific">Acanthamoeba castellanii (strain ATCC 30010 / Neff)</name>
    <dbReference type="NCBI Taxonomy" id="1257118"/>
    <lineage>
        <taxon>Eukaryota</taxon>
        <taxon>Amoebozoa</taxon>
        <taxon>Discosea</taxon>
        <taxon>Longamoebia</taxon>
        <taxon>Centramoebida</taxon>
        <taxon>Acanthamoebidae</taxon>
        <taxon>Acanthamoeba</taxon>
    </lineage>
</organism>
<dbReference type="GO" id="GO:0044772">
    <property type="term" value="P:mitotic cell cycle phase transition"/>
    <property type="evidence" value="ECO:0007669"/>
    <property type="project" value="InterPro"/>
</dbReference>
<evidence type="ECO:0000259" key="6">
    <source>
        <dbReference type="SMART" id="SM00385"/>
    </source>
</evidence>
<dbReference type="AlphaFoldDB" id="L8GGZ8"/>
<dbReference type="InterPro" id="IPR004367">
    <property type="entry name" value="Cyclin_C-dom"/>
</dbReference>
<dbReference type="FunFam" id="1.10.472.10:FF:000013">
    <property type="entry name" value="Cyclin A1"/>
    <property type="match status" value="1"/>
</dbReference>
<dbReference type="Pfam" id="PF00134">
    <property type="entry name" value="Cyclin_N"/>
    <property type="match status" value="1"/>
</dbReference>
<feature type="compositionally biased region" description="Polar residues" evidence="5">
    <location>
        <begin position="67"/>
        <end position="77"/>
    </location>
</feature>
<feature type="region of interest" description="Disordered" evidence="5">
    <location>
        <begin position="11"/>
        <end position="106"/>
    </location>
</feature>
<gene>
    <name evidence="8" type="ORF">ACA1_374430</name>
</gene>
<keyword evidence="3" id="KW-0131">Cell cycle</keyword>
<dbReference type="KEGG" id="acan:ACA1_374430"/>
<feature type="domain" description="Cyclin C-terminal" evidence="7">
    <location>
        <begin position="360"/>
        <end position="478"/>
    </location>
</feature>
<dbReference type="SMART" id="SM00385">
    <property type="entry name" value="CYCLIN"/>
    <property type="match status" value="2"/>
</dbReference>
<dbReference type="Gene3D" id="1.10.472.10">
    <property type="entry name" value="Cyclin-like"/>
    <property type="match status" value="2"/>
</dbReference>
<feature type="compositionally biased region" description="Low complexity" evidence="5">
    <location>
        <begin position="11"/>
        <end position="23"/>
    </location>
</feature>
<keyword evidence="2 4" id="KW-0195">Cyclin</keyword>
<comment type="similarity">
    <text evidence="4">Belongs to the cyclin family.</text>
</comment>
<dbReference type="SMART" id="SM01332">
    <property type="entry name" value="Cyclin_C"/>
    <property type="match status" value="1"/>
</dbReference>
<dbReference type="PIRSF" id="PIRSF001771">
    <property type="entry name" value="Cyclin_A_B_D_E"/>
    <property type="match status" value="1"/>
</dbReference>
<dbReference type="GeneID" id="14912848"/>
<dbReference type="STRING" id="1257118.L8GGZ8"/>
<dbReference type="SUPFAM" id="SSF47954">
    <property type="entry name" value="Cyclin-like"/>
    <property type="match status" value="2"/>
</dbReference>